<dbReference type="Gene3D" id="1.25.40.10">
    <property type="entry name" value="Tetratricopeptide repeat domain"/>
    <property type="match status" value="1"/>
</dbReference>
<evidence type="ECO:0000313" key="2">
    <source>
        <dbReference type="Proteomes" id="UP001149813"/>
    </source>
</evidence>
<evidence type="ECO:0000313" key="1">
    <source>
        <dbReference type="EMBL" id="KAJ1719160.1"/>
    </source>
</evidence>
<dbReference type="AlphaFoldDB" id="A0A9W7XW56"/>
<dbReference type="GO" id="GO:0055087">
    <property type="term" value="C:Ski complex"/>
    <property type="evidence" value="ECO:0007669"/>
    <property type="project" value="InterPro"/>
</dbReference>
<name>A0A9W7XW56_9FUNG</name>
<dbReference type="InterPro" id="IPR039226">
    <property type="entry name" value="Ski3/TTC37"/>
</dbReference>
<sequence length="377" mass="40174">MSVVLKAKLKAAKAAIGDKDYEYAYSLSHDVLEMDAASYAAHIYLGVACQHLAKWDEGTGVYERAQKLPKANALAWQGLCALHEAAGDEEKHVAALGRLRDWYVAAGELERGWETMHRILALAEASGDERRLVAQLTQLVDGPLTQLLSAGACAHDVPTTREVLERMHAVESAHDARVVGRETERRRTRLSAGGLDKVRAEVRREVWGASRVLQTLAQLVHACMDVGDDAARFTWEQRYFAELRARAPYVAGQERELAEEAARVAEDLARNGRCPAAFEMLLDARAAAHGHSEDVRALAADYLRAFAGAAAGDGGDGLLLGAAARALATADDAAAALAAADEGRRRAPDSAFAQTVWAAAAGAAAAYEALAEGAAAA</sequence>
<dbReference type="OrthoDB" id="421075at2759"/>
<organism evidence="1 2">
    <name type="scientific">Coemansia erecta</name>
    <dbReference type="NCBI Taxonomy" id="147472"/>
    <lineage>
        <taxon>Eukaryota</taxon>
        <taxon>Fungi</taxon>
        <taxon>Fungi incertae sedis</taxon>
        <taxon>Zoopagomycota</taxon>
        <taxon>Kickxellomycotina</taxon>
        <taxon>Kickxellomycetes</taxon>
        <taxon>Kickxellales</taxon>
        <taxon>Kickxellaceae</taxon>
        <taxon>Coemansia</taxon>
    </lineage>
</organism>
<accession>A0A9W7XW56</accession>
<protein>
    <submittedName>
        <fullName evidence="1">Superkiller protein 3</fullName>
    </submittedName>
</protein>
<feature type="non-terminal residue" evidence="1">
    <location>
        <position position="377"/>
    </location>
</feature>
<dbReference type="PANTHER" id="PTHR15704">
    <property type="entry name" value="SUPERKILLER 3 PROTEIN-RELATED"/>
    <property type="match status" value="1"/>
</dbReference>
<reference evidence="1" key="1">
    <citation type="submission" date="2022-07" db="EMBL/GenBank/DDBJ databases">
        <title>Phylogenomic reconstructions and comparative analyses of Kickxellomycotina fungi.</title>
        <authorList>
            <person name="Reynolds N.K."/>
            <person name="Stajich J.E."/>
            <person name="Barry K."/>
            <person name="Grigoriev I.V."/>
            <person name="Crous P."/>
            <person name="Smith M.E."/>
        </authorList>
    </citation>
    <scope>NUCLEOTIDE SEQUENCE</scope>
    <source>
        <strain evidence="1">NBRC 32514</strain>
    </source>
</reference>
<dbReference type="InterPro" id="IPR011990">
    <property type="entry name" value="TPR-like_helical_dom_sf"/>
</dbReference>
<dbReference type="SUPFAM" id="SSF48452">
    <property type="entry name" value="TPR-like"/>
    <property type="match status" value="1"/>
</dbReference>
<gene>
    <name evidence="1" type="primary">SKI3_2</name>
    <name evidence="1" type="ORF">LPJ53_006023</name>
</gene>
<dbReference type="Proteomes" id="UP001149813">
    <property type="component" value="Unassembled WGS sequence"/>
</dbReference>
<dbReference type="EMBL" id="JANBOJ010000471">
    <property type="protein sequence ID" value="KAJ1719160.1"/>
    <property type="molecule type" value="Genomic_DNA"/>
</dbReference>
<dbReference type="GO" id="GO:0006401">
    <property type="term" value="P:RNA catabolic process"/>
    <property type="evidence" value="ECO:0007669"/>
    <property type="project" value="InterPro"/>
</dbReference>
<comment type="caution">
    <text evidence="1">The sequence shown here is derived from an EMBL/GenBank/DDBJ whole genome shotgun (WGS) entry which is preliminary data.</text>
</comment>
<dbReference type="PANTHER" id="PTHR15704:SF8">
    <property type="match status" value="1"/>
</dbReference>
<keyword evidence="2" id="KW-1185">Reference proteome</keyword>
<proteinExistence type="predicted"/>